<dbReference type="AlphaFoldDB" id="A0A0W8CVC7"/>
<keyword evidence="1" id="KW-0732">Signal</keyword>
<dbReference type="Gene3D" id="3.40.50.1000">
    <property type="entry name" value="HAD superfamily/HAD-like"/>
    <property type="match status" value="1"/>
</dbReference>
<accession>A0A0W8CVC7</accession>
<gene>
    <name evidence="2" type="ORF">AM588_10002646</name>
</gene>
<name>A0A0W8CVC7_PHYNI</name>
<dbReference type="InterPro" id="IPR023214">
    <property type="entry name" value="HAD_sf"/>
</dbReference>
<evidence type="ECO:0000256" key="1">
    <source>
        <dbReference type="SAM" id="SignalP"/>
    </source>
</evidence>
<protein>
    <submittedName>
        <fullName evidence="2">Uncharacterized protein</fullName>
    </submittedName>
</protein>
<feature type="signal peptide" evidence="1">
    <location>
        <begin position="1"/>
        <end position="21"/>
    </location>
</feature>
<sequence>MARVFTSAVLLTASIVSTSVSTDTANYFVTPEAPDYNNEVVSKLLANVNSLRNTGEAYAVFDWDNTCMFGDISATSMFYQVDNLNFRFSRTNLITNNAYLLQGQDKSIGTWITSGFTTQDGVIYSSGVTTNDGCAAYKFL</sequence>
<evidence type="ECO:0000313" key="2">
    <source>
        <dbReference type="EMBL" id="KUF88099.1"/>
    </source>
</evidence>
<organism evidence="2 3">
    <name type="scientific">Phytophthora nicotianae</name>
    <name type="common">Potato buckeye rot agent</name>
    <name type="synonym">Phytophthora parasitica</name>
    <dbReference type="NCBI Taxonomy" id="4792"/>
    <lineage>
        <taxon>Eukaryota</taxon>
        <taxon>Sar</taxon>
        <taxon>Stramenopiles</taxon>
        <taxon>Oomycota</taxon>
        <taxon>Peronosporomycetes</taxon>
        <taxon>Peronosporales</taxon>
        <taxon>Peronosporaceae</taxon>
        <taxon>Phytophthora</taxon>
    </lineage>
</organism>
<reference evidence="2 3" key="1">
    <citation type="submission" date="2015-11" db="EMBL/GenBank/DDBJ databases">
        <title>Genomes and virulence difference between two physiological races of Phytophthora nicotianae.</title>
        <authorList>
            <person name="Liu H."/>
            <person name="Ma X."/>
            <person name="Yu H."/>
            <person name="Fang D."/>
            <person name="Li Y."/>
            <person name="Wang X."/>
            <person name="Wang W."/>
            <person name="Dong Y."/>
            <person name="Xiao B."/>
        </authorList>
    </citation>
    <scope>NUCLEOTIDE SEQUENCE [LARGE SCALE GENOMIC DNA]</scope>
    <source>
        <strain evidence="3">race 1</strain>
    </source>
</reference>
<proteinExistence type="predicted"/>
<evidence type="ECO:0000313" key="3">
    <source>
        <dbReference type="Proteomes" id="UP000054636"/>
    </source>
</evidence>
<dbReference type="Proteomes" id="UP000054636">
    <property type="component" value="Unassembled WGS sequence"/>
</dbReference>
<comment type="caution">
    <text evidence="2">The sequence shown here is derived from an EMBL/GenBank/DDBJ whole genome shotgun (WGS) entry which is preliminary data.</text>
</comment>
<feature type="chain" id="PRO_5006940952" evidence="1">
    <location>
        <begin position="22"/>
        <end position="140"/>
    </location>
</feature>
<dbReference type="EMBL" id="LNFP01001031">
    <property type="protein sequence ID" value="KUF88099.1"/>
    <property type="molecule type" value="Genomic_DNA"/>
</dbReference>